<comment type="pathway">
    <text evidence="2">Cofactor biosynthesis; tetrahydrofolate biosynthesis; 2-amino-4-hydroxy-6-hydroxymethyl-7,8-dihydropteridine diphosphate from 7,8-dihydroneopterin triphosphate: step 3/4.</text>
</comment>
<reference evidence="9 10" key="1">
    <citation type="journal article" date="2018" name="Appl. Environ. Microbiol.">
        <title>Genome rearrangement shapes Prochlorococcus ecological adaptation.</title>
        <authorList>
            <person name="Yan W."/>
            <person name="Wei S."/>
            <person name="Wang Q."/>
            <person name="Xiao X."/>
            <person name="Zeng Q."/>
            <person name="Jiao N."/>
            <person name="Zhang R."/>
        </authorList>
    </citation>
    <scope>NUCLEOTIDE SEQUENCE [LARGE SCALE GENOMIC DNA]</scope>
    <source>
        <strain evidence="9 10">XMU1408</strain>
    </source>
</reference>
<evidence type="ECO:0000259" key="8">
    <source>
        <dbReference type="SMART" id="SM00905"/>
    </source>
</evidence>
<evidence type="ECO:0000256" key="7">
    <source>
        <dbReference type="ARBA" id="ARBA00032903"/>
    </source>
</evidence>
<dbReference type="Gene3D" id="3.30.1130.10">
    <property type="match status" value="1"/>
</dbReference>
<proteinExistence type="inferred from homology"/>
<dbReference type="NCBIfam" id="TIGR00526">
    <property type="entry name" value="folB_dom"/>
    <property type="match status" value="1"/>
</dbReference>
<dbReference type="EC" id="4.1.2.25" evidence="4"/>
<protein>
    <recommendedName>
        <fullName evidence="4">dihydroneopterin aldolase</fullName>
        <ecNumber evidence="4">4.1.2.25</ecNumber>
    </recommendedName>
    <alternativeName>
        <fullName evidence="7">7,8-dihydroneopterin aldolase</fullName>
    </alternativeName>
</protein>
<evidence type="ECO:0000256" key="1">
    <source>
        <dbReference type="ARBA" id="ARBA00001353"/>
    </source>
</evidence>
<evidence type="ECO:0000313" key="10">
    <source>
        <dbReference type="Proteomes" id="UP000247807"/>
    </source>
</evidence>
<dbReference type="EMBL" id="QJUE01000002">
    <property type="protein sequence ID" value="PYE02773.1"/>
    <property type="molecule type" value="Genomic_DNA"/>
</dbReference>
<organism evidence="9 10">
    <name type="scientific">Prochlorococcus marinus XMU1408</name>
    <dbReference type="NCBI Taxonomy" id="2213228"/>
    <lineage>
        <taxon>Bacteria</taxon>
        <taxon>Bacillati</taxon>
        <taxon>Cyanobacteriota</taxon>
        <taxon>Cyanophyceae</taxon>
        <taxon>Synechococcales</taxon>
        <taxon>Prochlorococcaceae</taxon>
        <taxon>Prochlorococcus</taxon>
    </lineage>
</organism>
<evidence type="ECO:0000256" key="2">
    <source>
        <dbReference type="ARBA" id="ARBA00005013"/>
    </source>
</evidence>
<dbReference type="PANTHER" id="PTHR42844">
    <property type="entry name" value="DIHYDRONEOPTERIN ALDOLASE 1-RELATED"/>
    <property type="match status" value="1"/>
</dbReference>
<dbReference type="SUPFAM" id="SSF55620">
    <property type="entry name" value="Tetrahydrobiopterin biosynthesis enzymes-like"/>
    <property type="match status" value="1"/>
</dbReference>
<dbReference type="RefSeq" id="WP_158466269.1">
    <property type="nucleotide sequence ID" value="NZ_QJUE01000002.1"/>
</dbReference>
<feature type="domain" description="Dihydroneopterin aldolase/epimerase" evidence="8">
    <location>
        <begin position="10"/>
        <end position="122"/>
    </location>
</feature>
<evidence type="ECO:0000256" key="5">
    <source>
        <dbReference type="ARBA" id="ARBA00022909"/>
    </source>
</evidence>
<dbReference type="PANTHER" id="PTHR42844:SF1">
    <property type="entry name" value="DIHYDRONEOPTERIN ALDOLASE 1-RELATED"/>
    <property type="match status" value="1"/>
</dbReference>
<dbReference type="InterPro" id="IPR006156">
    <property type="entry name" value="Dihydroneopterin_aldolase"/>
</dbReference>
<dbReference type="AlphaFoldDB" id="A0A318RFX5"/>
<dbReference type="SMART" id="SM00905">
    <property type="entry name" value="FolB"/>
    <property type="match status" value="1"/>
</dbReference>
<comment type="similarity">
    <text evidence="3">Belongs to the DHNA family.</text>
</comment>
<comment type="caution">
    <text evidence="9">The sequence shown here is derived from an EMBL/GenBank/DDBJ whole genome shotgun (WGS) entry which is preliminary data.</text>
</comment>
<dbReference type="GO" id="GO:0004150">
    <property type="term" value="F:dihydroneopterin aldolase activity"/>
    <property type="evidence" value="ECO:0007669"/>
    <property type="project" value="UniProtKB-EC"/>
</dbReference>
<comment type="catalytic activity">
    <reaction evidence="1">
        <text>7,8-dihydroneopterin = 6-hydroxymethyl-7,8-dihydropterin + glycolaldehyde</text>
        <dbReference type="Rhea" id="RHEA:10540"/>
        <dbReference type="ChEBI" id="CHEBI:17001"/>
        <dbReference type="ChEBI" id="CHEBI:17071"/>
        <dbReference type="ChEBI" id="CHEBI:44841"/>
        <dbReference type="EC" id="4.1.2.25"/>
    </reaction>
</comment>
<dbReference type="GO" id="GO:0046656">
    <property type="term" value="P:folic acid biosynthetic process"/>
    <property type="evidence" value="ECO:0007669"/>
    <property type="project" value="UniProtKB-KW"/>
</dbReference>
<evidence type="ECO:0000256" key="4">
    <source>
        <dbReference type="ARBA" id="ARBA00013043"/>
    </source>
</evidence>
<evidence type="ECO:0000256" key="3">
    <source>
        <dbReference type="ARBA" id="ARBA00005708"/>
    </source>
</evidence>
<name>A0A318RFX5_PROMR</name>
<evidence type="ECO:0000256" key="6">
    <source>
        <dbReference type="ARBA" id="ARBA00023239"/>
    </source>
</evidence>
<dbReference type="OrthoDB" id="9803748at2"/>
<dbReference type="GO" id="GO:0005737">
    <property type="term" value="C:cytoplasm"/>
    <property type="evidence" value="ECO:0007669"/>
    <property type="project" value="TreeGrafter"/>
</dbReference>
<keyword evidence="6" id="KW-0456">Lyase</keyword>
<gene>
    <name evidence="9" type="ORF">DNJ73_03195</name>
</gene>
<keyword evidence="5" id="KW-0289">Folate biosynthesis</keyword>
<dbReference type="InterPro" id="IPR006157">
    <property type="entry name" value="FolB_dom"/>
</dbReference>
<dbReference type="Pfam" id="PF02152">
    <property type="entry name" value="FolB"/>
    <property type="match status" value="1"/>
</dbReference>
<accession>A0A318RFX5</accession>
<evidence type="ECO:0000313" key="9">
    <source>
        <dbReference type="EMBL" id="PYE02773.1"/>
    </source>
</evidence>
<dbReference type="Proteomes" id="UP000247807">
    <property type="component" value="Unassembled WGS sequence"/>
</dbReference>
<sequence length="129" mass="14805">MNYFLNSNAIHIKDINLWAHVGVLESERINGQDFVLDISFWLDLDESSKLDRLDKSIDYCEAIKAVQKLSYEIKCLTIEYFSDQILNLLESLYGQVPICILLKKCSPPIKGFTGSVLIEKKRNFSSLNN</sequence>
<dbReference type="InterPro" id="IPR043133">
    <property type="entry name" value="GTP-CH-I_C/QueF"/>
</dbReference>